<protein>
    <submittedName>
        <fullName evidence="4">Uncharacterized protein</fullName>
    </submittedName>
</protein>
<dbReference type="AlphaFoldDB" id="A0A9P0G0J9"/>
<evidence type="ECO:0000259" key="2">
    <source>
        <dbReference type="PROSITE" id="PS50404"/>
    </source>
</evidence>
<dbReference type="GO" id="GO:0006749">
    <property type="term" value="P:glutathione metabolic process"/>
    <property type="evidence" value="ECO:0007669"/>
    <property type="project" value="TreeGrafter"/>
</dbReference>
<dbReference type="GO" id="GO:0004364">
    <property type="term" value="F:glutathione transferase activity"/>
    <property type="evidence" value="ECO:0007669"/>
    <property type="project" value="TreeGrafter"/>
</dbReference>
<evidence type="ECO:0000259" key="3">
    <source>
        <dbReference type="PROSITE" id="PS50405"/>
    </source>
</evidence>
<dbReference type="EMBL" id="LR824011">
    <property type="protein sequence ID" value="CAH0627255.1"/>
    <property type="molecule type" value="Genomic_DNA"/>
</dbReference>
<accession>A0A9P0G0J9</accession>
<dbReference type="Gene3D" id="1.20.1050.10">
    <property type="match status" value="1"/>
</dbReference>
<dbReference type="CDD" id="cd03177">
    <property type="entry name" value="GST_C_Delta_Epsilon"/>
    <property type="match status" value="1"/>
</dbReference>
<comment type="subunit">
    <text evidence="1">Homodimer.</text>
</comment>
<evidence type="ECO:0000256" key="1">
    <source>
        <dbReference type="ARBA" id="ARBA00011738"/>
    </source>
</evidence>
<dbReference type="PROSITE" id="PS50405">
    <property type="entry name" value="GST_CTER"/>
    <property type="match status" value="1"/>
</dbReference>
<dbReference type="SUPFAM" id="SSF52833">
    <property type="entry name" value="Thioredoxin-like"/>
    <property type="match status" value="1"/>
</dbReference>
<dbReference type="Proteomes" id="UP001154114">
    <property type="component" value="Chromosome 8"/>
</dbReference>
<sequence length="221" mass="25222">MVVKLYTMDLSPPVRAAMMACDIFNVPYQRVEVNLLEHEEMKPEFLIKNPLHSLPVLEDDDLILHDSHTIMMYLADCYGTDESWYPKNSKKRALVNQKLFFDNAILFPRLRHVTSAIVTEGKKQITQKMLDNIEEAYGFMEAFLSRTTYIAGDDVTIADLSALSDISSLAYILPIDAQKFPKTLEWLRHLEAVPCSERYNSPGAAELGQLLKRYMESVSSP</sequence>
<evidence type="ECO:0000313" key="4">
    <source>
        <dbReference type="EMBL" id="CAH0627255.1"/>
    </source>
</evidence>
<dbReference type="Pfam" id="PF00043">
    <property type="entry name" value="GST_C"/>
    <property type="match status" value="1"/>
</dbReference>
<dbReference type="InterPro" id="IPR036249">
    <property type="entry name" value="Thioredoxin-like_sf"/>
</dbReference>
<evidence type="ECO:0000313" key="5">
    <source>
        <dbReference type="Proteomes" id="UP001154114"/>
    </source>
</evidence>
<dbReference type="FunFam" id="1.20.1050.10:FF:000007">
    <property type="entry name" value="Glutathione S-transferase 1-1"/>
    <property type="match status" value="1"/>
</dbReference>
<dbReference type="InterPro" id="IPR036282">
    <property type="entry name" value="Glutathione-S-Trfase_C_sf"/>
</dbReference>
<reference evidence="4" key="1">
    <citation type="submission" date="2021-12" db="EMBL/GenBank/DDBJ databases">
        <authorList>
            <person name="King R."/>
        </authorList>
    </citation>
    <scope>NUCLEOTIDE SEQUENCE</scope>
</reference>
<dbReference type="SFLD" id="SFLDG01153">
    <property type="entry name" value="Main.4:_Theta-like"/>
    <property type="match status" value="1"/>
</dbReference>
<dbReference type="SFLD" id="SFLDS00019">
    <property type="entry name" value="Glutathione_Transferase_(cytos"/>
    <property type="match status" value="1"/>
</dbReference>
<dbReference type="OrthoDB" id="2309723at2759"/>
<dbReference type="PANTHER" id="PTHR43969">
    <property type="entry name" value="GLUTATHIONE S TRANSFERASE D10, ISOFORM A-RELATED"/>
    <property type="match status" value="1"/>
</dbReference>
<dbReference type="InterPro" id="IPR010987">
    <property type="entry name" value="Glutathione-S-Trfase_C-like"/>
</dbReference>
<feature type="domain" description="GST N-terminal" evidence="2">
    <location>
        <begin position="1"/>
        <end position="82"/>
    </location>
</feature>
<feature type="domain" description="GST C-terminal" evidence="3">
    <location>
        <begin position="88"/>
        <end position="214"/>
    </location>
</feature>
<organism evidence="4 5">
    <name type="scientific">Chrysodeixis includens</name>
    <name type="common">Soybean looper</name>
    <name type="synonym">Pseudoplusia includens</name>
    <dbReference type="NCBI Taxonomy" id="689277"/>
    <lineage>
        <taxon>Eukaryota</taxon>
        <taxon>Metazoa</taxon>
        <taxon>Ecdysozoa</taxon>
        <taxon>Arthropoda</taxon>
        <taxon>Hexapoda</taxon>
        <taxon>Insecta</taxon>
        <taxon>Pterygota</taxon>
        <taxon>Neoptera</taxon>
        <taxon>Endopterygota</taxon>
        <taxon>Lepidoptera</taxon>
        <taxon>Glossata</taxon>
        <taxon>Ditrysia</taxon>
        <taxon>Noctuoidea</taxon>
        <taxon>Noctuidae</taxon>
        <taxon>Plusiinae</taxon>
        <taxon>Chrysodeixis</taxon>
    </lineage>
</organism>
<dbReference type="InterPro" id="IPR004046">
    <property type="entry name" value="GST_C"/>
</dbReference>
<proteinExistence type="predicted"/>
<dbReference type="PROSITE" id="PS50404">
    <property type="entry name" value="GST_NTER"/>
    <property type="match status" value="1"/>
</dbReference>
<dbReference type="InterPro" id="IPR004045">
    <property type="entry name" value="Glutathione_S-Trfase_N"/>
</dbReference>
<dbReference type="SFLD" id="SFLDG00358">
    <property type="entry name" value="Main_(cytGST)"/>
    <property type="match status" value="1"/>
</dbReference>
<dbReference type="PANTHER" id="PTHR43969:SF9">
    <property type="entry name" value="GLUTATHIONE S TRANSFERASE D10, ISOFORM A-RELATED"/>
    <property type="match status" value="1"/>
</dbReference>
<gene>
    <name evidence="4" type="ORF">CINC_LOCUS12658</name>
</gene>
<dbReference type="SUPFAM" id="SSF47616">
    <property type="entry name" value="GST C-terminal domain-like"/>
    <property type="match status" value="1"/>
</dbReference>
<dbReference type="InterPro" id="IPR040079">
    <property type="entry name" value="Glutathione_S-Trfase"/>
</dbReference>
<dbReference type="Gene3D" id="3.40.30.10">
    <property type="entry name" value="Glutaredoxin"/>
    <property type="match status" value="1"/>
</dbReference>
<keyword evidence="5" id="KW-1185">Reference proteome</keyword>
<name>A0A9P0G0J9_CHRIL</name>
<dbReference type="Pfam" id="PF13417">
    <property type="entry name" value="GST_N_3"/>
    <property type="match status" value="1"/>
</dbReference>